<dbReference type="EMBL" id="JACJJG010000063">
    <property type="protein sequence ID" value="MBM6674257.1"/>
    <property type="molecule type" value="Genomic_DNA"/>
</dbReference>
<dbReference type="PANTHER" id="PTHR22749">
    <property type="entry name" value="RIBOFLAVIN KINASE/FMN ADENYLYLTRANSFERASE"/>
    <property type="match status" value="1"/>
</dbReference>
<keyword evidence="4 15" id="KW-0285">Flavoprotein</keyword>
<dbReference type="GO" id="GO:0009398">
    <property type="term" value="P:FMN biosynthetic process"/>
    <property type="evidence" value="ECO:0007669"/>
    <property type="project" value="UniProtKB-UniRule"/>
</dbReference>
<dbReference type="Pfam" id="PF06574">
    <property type="entry name" value="FAD_syn"/>
    <property type="match status" value="1"/>
</dbReference>
<dbReference type="GO" id="GO:0006747">
    <property type="term" value="P:FAD biosynthetic process"/>
    <property type="evidence" value="ECO:0007669"/>
    <property type="project" value="UniProtKB-UniRule"/>
</dbReference>
<evidence type="ECO:0000256" key="11">
    <source>
        <dbReference type="ARBA" id="ARBA00022840"/>
    </source>
</evidence>
<evidence type="ECO:0000313" key="18">
    <source>
        <dbReference type="Proteomes" id="UP000706891"/>
    </source>
</evidence>
<organism evidence="17 18">
    <name type="scientific">Marseilla massiliensis</name>
    <dbReference type="NCBI Taxonomy" id="1841864"/>
    <lineage>
        <taxon>Bacteria</taxon>
        <taxon>Pseudomonadati</taxon>
        <taxon>Bacteroidota</taxon>
        <taxon>Bacteroidia</taxon>
        <taxon>Bacteroidales</taxon>
        <taxon>Prevotellaceae</taxon>
        <taxon>Marseilla</taxon>
    </lineage>
</organism>
<evidence type="ECO:0000256" key="14">
    <source>
        <dbReference type="ARBA" id="ARBA00049494"/>
    </source>
</evidence>
<dbReference type="NCBIfam" id="NF004160">
    <property type="entry name" value="PRK05627.1-3"/>
    <property type="match status" value="1"/>
</dbReference>
<dbReference type="EC" id="2.7.7.2" evidence="15"/>
<evidence type="ECO:0000256" key="13">
    <source>
        <dbReference type="ARBA" id="ARBA00047880"/>
    </source>
</evidence>
<dbReference type="InterPro" id="IPR002606">
    <property type="entry name" value="Riboflavin_kinase_bac"/>
</dbReference>
<evidence type="ECO:0000256" key="1">
    <source>
        <dbReference type="ARBA" id="ARBA00002121"/>
    </source>
</evidence>
<feature type="domain" description="Riboflavin kinase" evidence="16">
    <location>
        <begin position="171"/>
        <end position="298"/>
    </location>
</feature>
<evidence type="ECO:0000259" key="16">
    <source>
        <dbReference type="SMART" id="SM00904"/>
    </source>
</evidence>
<reference evidence="17" key="2">
    <citation type="journal article" date="2021" name="Sci. Rep.">
        <title>The distribution of antibiotic resistance genes in chicken gut microbiota commensals.</title>
        <authorList>
            <person name="Juricova H."/>
            <person name="Matiasovicova J."/>
            <person name="Kubasova T."/>
            <person name="Cejkova D."/>
            <person name="Rychlik I."/>
        </authorList>
    </citation>
    <scope>NUCLEOTIDE SEQUENCE</scope>
    <source>
        <strain evidence="17">An824</strain>
    </source>
</reference>
<dbReference type="NCBIfam" id="TIGR00083">
    <property type="entry name" value="ribF"/>
    <property type="match status" value="1"/>
</dbReference>
<keyword evidence="12" id="KW-0511">Multifunctional enzyme</keyword>
<dbReference type="GO" id="GO:0009231">
    <property type="term" value="P:riboflavin biosynthetic process"/>
    <property type="evidence" value="ECO:0007669"/>
    <property type="project" value="InterPro"/>
</dbReference>
<dbReference type="InterPro" id="IPR015865">
    <property type="entry name" value="Riboflavin_kinase_bac/euk"/>
</dbReference>
<dbReference type="GO" id="GO:0005524">
    <property type="term" value="F:ATP binding"/>
    <property type="evidence" value="ECO:0007669"/>
    <property type="project" value="UniProtKB-UniRule"/>
</dbReference>
<evidence type="ECO:0000256" key="8">
    <source>
        <dbReference type="ARBA" id="ARBA00022741"/>
    </source>
</evidence>
<evidence type="ECO:0000256" key="9">
    <source>
        <dbReference type="ARBA" id="ARBA00022777"/>
    </source>
</evidence>
<evidence type="ECO:0000256" key="5">
    <source>
        <dbReference type="ARBA" id="ARBA00022643"/>
    </source>
</evidence>
<dbReference type="Proteomes" id="UP000706891">
    <property type="component" value="Unassembled WGS sequence"/>
</dbReference>
<gene>
    <name evidence="17" type="ORF">H6A34_10270</name>
</gene>
<keyword evidence="7 15" id="KW-0548">Nucleotidyltransferase</keyword>
<evidence type="ECO:0000256" key="3">
    <source>
        <dbReference type="ARBA" id="ARBA00005201"/>
    </source>
</evidence>
<dbReference type="Pfam" id="PF01687">
    <property type="entry name" value="Flavokinase"/>
    <property type="match status" value="1"/>
</dbReference>
<dbReference type="FunFam" id="3.40.50.620:FF:000021">
    <property type="entry name" value="Riboflavin biosynthesis protein"/>
    <property type="match status" value="1"/>
</dbReference>
<keyword evidence="11 15" id="KW-0067">ATP-binding</keyword>
<dbReference type="AlphaFoldDB" id="A0A938WUH3"/>
<evidence type="ECO:0000256" key="2">
    <source>
        <dbReference type="ARBA" id="ARBA00004726"/>
    </source>
</evidence>
<proteinExistence type="inferred from homology"/>
<comment type="catalytic activity">
    <reaction evidence="13 15">
        <text>riboflavin + ATP = FMN + ADP + H(+)</text>
        <dbReference type="Rhea" id="RHEA:14357"/>
        <dbReference type="ChEBI" id="CHEBI:15378"/>
        <dbReference type="ChEBI" id="CHEBI:30616"/>
        <dbReference type="ChEBI" id="CHEBI:57986"/>
        <dbReference type="ChEBI" id="CHEBI:58210"/>
        <dbReference type="ChEBI" id="CHEBI:456216"/>
        <dbReference type="EC" id="2.7.1.26"/>
    </reaction>
</comment>
<evidence type="ECO:0000256" key="12">
    <source>
        <dbReference type="ARBA" id="ARBA00023268"/>
    </source>
</evidence>
<evidence type="ECO:0000256" key="7">
    <source>
        <dbReference type="ARBA" id="ARBA00022695"/>
    </source>
</evidence>
<evidence type="ECO:0000313" key="17">
    <source>
        <dbReference type="EMBL" id="MBM6674257.1"/>
    </source>
</evidence>
<evidence type="ECO:0000256" key="15">
    <source>
        <dbReference type="PIRNR" id="PIRNR004491"/>
    </source>
</evidence>
<keyword evidence="18" id="KW-1185">Reference proteome</keyword>
<sequence>MNSNYVATIGFFDGVHRGHRYLISNVIDTAKREGRQSMVITFDSHPRLVLHKEYRPKLLTTAEEKRRRLEATGIDRCVMLHFDGQMAALSAHDFMRDVLRDSLNVGKLIIGYDNRFGHDRAEGFDDYVRYGRELGIDVVQADAFRLNGVQVSSSVIRSFLSAGEADMAAMCLGYHYTLAGTVTQGYHEGRKLGFPTANIRPSDELKLVPERGVYAVKVRLDSSPIQLDGMMNIGTRPTFDGTETSLEANIFDFDGDIYGHDMEVAFYHRLREERKFASVNKLAEQLRHDREEAMRIFEKVKK</sequence>
<comment type="function">
    <text evidence="1">Catalyzes the phosphorylation of riboflavin to FMN followed by the adenylation of FMN to FAD.</text>
</comment>
<keyword evidence="8 15" id="KW-0547">Nucleotide-binding</keyword>
<comment type="similarity">
    <text evidence="15">Belongs to the ribF family.</text>
</comment>
<comment type="pathway">
    <text evidence="2 15">Cofactor biosynthesis; FAD biosynthesis; FAD from FMN: step 1/1.</text>
</comment>
<keyword evidence="9 15" id="KW-0418">Kinase</keyword>
<keyword evidence="10 15" id="KW-0274">FAD</keyword>
<dbReference type="InterPro" id="IPR015864">
    <property type="entry name" value="FAD_synthase"/>
</dbReference>
<comment type="pathway">
    <text evidence="3 15">Cofactor biosynthesis; FMN biosynthesis; FMN from riboflavin (ATP route): step 1/1.</text>
</comment>
<dbReference type="SMART" id="SM00904">
    <property type="entry name" value="Flavokinase"/>
    <property type="match status" value="1"/>
</dbReference>
<comment type="caution">
    <text evidence="17">The sequence shown here is derived from an EMBL/GenBank/DDBJ whole genome shotgun (WGS) entry which is preliminary data.</text>
</comment>
<dbReference type="SUPFAM" id="SSF52374">
    <property type="entry name" value="Nucleotidylyl transferase"/>
    <property type="match status" value="1"/>
</dbReference>
<evidence type="ECO:0000256" key="4">
    <source>
        <dbReference type="ARBA" id="ARBA00022630"/>
    </source>
</evidence>
<dbReference type="RefSeq" id="WP_021948249.1">
    <property type="nucleotide sequence ID" value="NZ_JACJJG010000063.1"/>
</dbReference>
<dbReference type="FunFam" id="2.40.30.30:FF:000003">
    <property type="entry name" value="Riboflavin biosynthesis protein"/>
    <property type="match status" value="1"/>
</dbReference>
<dbReference type="Gene3D" id="3.40.50.620">
    <property type="entry name" value="HUPs"/>
    <property type="match status" value="1"/>
</dbReference>
<dbReference type="InterPro" id="IPR014729">
    <property type="entry name" value="Rossmann-like_a/b/a_fold"/>
</dbReference>
<dbReference type="EC" id="2.7.1.26" evidence="15"/>
<dbReference type="SUPFAM" id="SSF82114">
    <property type="entry name" value="Riboflavin kinase-like"/>
    <property type="match status" value="1"/>
</dbReference>
<dbReference type="InterPro" id="IPR023468">
    <property type="entry name" value="Riboflavin_kinase"/>
</dbReference>
<name>A0A938WUH3_9BACT</name>
<dbReference type="InterPro" id="IPR023465">
    <property type="entry name" value="Riboflavin_kinase_dom_sf"/>
</dbReference>
<dbReference type="GO" id="GO:0008531">
    <property type="term" value="F:riboflavin kinase activity"/>
    <property type="evidence" value="ECO:0007669"/>
    <property type="project" value="UniProtKB-UniRule"/>
</dbReference>
<reference evidence="17" key="1">
    <citation type="submission" date="2020-08" db="EMBL/GenBank/DDBJ databases">
        <authorList>
            <person name="Cejkova D."/>
            <person name="Kubasova T."/>
            <person name="Jahodarova E."/>
            <person name="Rychlik I."/>
        </authorList>
    </citation>
    <scope>NUCLEOTIDE SEQUENCE</scope>
    <source>
        <strain evidence="17">An824</strain>
    </source>
</reference>
<accession>A0A938WUH3</accession>
<protein>
    <recommendedName>
        <fullName evidence="15">Riboflavin biosynthesis protein</fullName>
    </recommendedName>
    <domain>
        <recommendedName>
            <fullName evidence="15">Riboflavin kinase</fullName>
            <ecNumber evidence="15">2.7.1.26</ecNumber>
        </recommendedName>
        <alternativeName>
            <fullName evidence="15">Flavokinase</fullName>
        </alternativeName>
    </domain>
    <domain>
        <recommendedName>
            <fullName evidence="15">FMN adenylyltransferase</fullName>
            <ecNumber evidence="15">2.7.7.2</ecNumber>
        </recommendedName>
        <alternativeName>
            <fullName evidence="15">FAD pyrophosphorylase</fullName>
        </alternativeName>
        <alternativeName>
            <fullName evidence="15">FAD synthase</fullName>
        </alternativeName>
    </domain>
</protein>
<keyword evidence="5 15" id="KW-0288">FMN</keyword>
<keyword evidence="6 15" id="KW-0808">Transferase</keyword>
<dbReference type="Gene3D" id="2.40.30.30">
    <property type="entry name" value="Riboflavin kinase-like"/>
    <property type="match status" value="1"/>
</dbReference>
<dbReference type="PANTHER" id="PTHR22749:SF6">
    <property type="entry name" value="RIBOFLAVIN KINASE"/>
    <property type="match status" value="1"/>
</dbReference>
<evidence type="ECO:0000256" key="6">
    <source>
        <dbReference type="ARBA" id="ARBA00022679"/>
    </source>
</evidence>
<evidence type="ECO:0000256" key="10">
    <source>
        <dbReference type="ARBA" id="ARBA00022827"/>
    </source>
</evidence>
<dbReference type="NCBIfam" id="NF004162">
    <property type="entry name" value="PRK05627.1-5"/>
    <property type="match status" value="1"/>
</dbReference>
<dbReference type="GO" id="GO:0003919">
    <property type="term" value="F:FMN adenylyltransferase activity"/>
    <property type="evidence" value="ECO:0007669"/>
    <property type="project" value="UniProtKB-UniRule"/>
</dbReference>
<comment type="catalytic activity">
    <reaction evidence="14 15">
        <text>FMN + ATP + H(+) = FAD + diphosphate</text>
        <dbReference type="Rhea" id="RHEA:17237"/>
        <dbReference type="ChEBI" id="CHEBI:15378"/>
        <dbReference type="ChEBI" id="CHEBI:30616"/>
        <dbReference type="ChEBI" id="CHEBI:33019"/>
        <dbReference type="ChEBI" id="CHEBI:57692"/>
        <dbReference type="ChEBI" id="CHEBI:58210"/>
        <dbReference type="EC" id="2.7.7.2"/>
    </reaction>
</comment>
<dbReference type="PIRSF" id="PIRSF004491">
    <property type="entry name" value="FAD_Synth"/>
    <property type="match status" value="1"/>
</dbReference>
<dbReference type="CDD" id="cd02064">
    <property type="entry name" value="FAD_synthetase_N"/>
    <property type="match status" value="1"/>
</dbReference>